<comment type="subcellular location">
    <subcellularLocation>
        <location evidence="11">Cytoplasm</location>
    </subcellularLocation>
</comment>
<gene>
    <name evidence="11 13" type="primary">prcB</name>
    <name evidence="13" type="ORF">FK531_14995</name>
</gene>
<keyword evidence="8 11" id="KW-0865">Zymogen</keyword>
<dbReference type="GO" id="GO:0004298">
    <property type="term" value="F:threonine-type endopeptidase activity"/>
    <property type="evidence" value="ECO:0007669"/>
    <property type="project" value="UniProtKB-UniRule"/>
</dbReference>
<feature type="active site" description="Nucleophile" evidence="11">
    <location>
        <position position="66"/>
    </location>
</feature>
<evidence type="ECO:0000256" key="12">
    <source>
        <dbReference type="NCBIfam" id="TIGR03690"/>
    </source>
</evidence>
<dbReference type="UniPathway" id="UPA00997"/>
<dbReference type="PROSITE" id="PS51476">
    <property type="entry name" value="PROTEASOME_BETA_2"/>
    <property type="match status" value="1"/>
</dbReference>
<dbReference type="GO" id="GO:0019774">
    <property type="term" value="C:proteasome core complex, beta-subunit complex"/>
    <property type="evidence" value="ECO:0007669"/>
    <property type="project" value="UniProtKB-UniRule"/>
</dbReference>
<comment type="caution">
    <text evidence="13">The sequence shown here is derived from an EMBL/GenBank/DDBJ whole genome shotgun (WGS) entry which is preliminary data.</text>
</comment>
<evidence type="ECO:0000256" key="1">
    <source>
        <dbReference type="ARBA" id="ARBA00001198"/>
    </source>
</evidence>
<organism evidence="13 14">
    <name type="scientific">Rhodococcus spelaei</name>
    <dbReference type="NCBI Taxonomy" id="2546320"/>
    <lineage>
        <taxon>Bacteria</taxon>
        <taxon>Bacillati</taxon>
        <taxon>Actinomycetota</taxon>
        <taxon>Actinomycetes</taxon>
        <taxon>Mycobacteriales</taxon>
        <taxon>Nocardiaceae</taxon>
        <taxon>Rhodococcus</taxon>
    </lineage>
</organism>
<dbReference type="InterPro" id="IPR001353">
    <property type="entry name" value="Proteasome_sua/b"/>
</dbReference>
<evidence type="ECO:0000256" key="11">
    <source>
        <dbReference type="HAMAP-Rule" id="MF_02113"/>
    </source>
</evidence>
<comment type="subunit">
    <text evidence="10">The 20S proteasome core is composed of 14 alpha and 14 beta subunits that assemble into four stacked heptameric rings, resulting in a barrel-shaped structure. The two inner rings, each composed of seven catalytic beta subunits, are sandwiched by two outer rings, each composed of seven alpha subunits. All four combinations of alpha- and beta-subunits (beta2-alpha1, beta2-alpha2, beta1-alpha2 and beta1-alpha1) yield fully assembled and proteolytically active proteasomes. The catalytic chamber with the active sites is on the inside of the barrel. Has probably a gated structure, the ends of the cylinder being occluded by the N-termini of the alpha-subunits. Is likely capped by the proteasome-associated ATPase, ARC.</text>
</comment>
<dbReference type="Pfam" id="PF00227">
    <property type="entry name" value="Proteasome"/>
    <property type="match status" value="1"/>
</dbReference>
<keyword evidence="3 11" id="KW-0645">Protease</keyword>
<evidence type="ECO:0000313" key="13">
    <source>
        <dbReference type="EMBL" id="TQF68388.1"/>
    </source>
</evidence>
<dbReference type="GO" id="GO:0019941">
    <property type="term" value="P:modification-dependent protein catabolic process"/>
    <property type="evidence" value="ECO:0007669"/>
    <property type="project" value="UniProtKB-UniRule"/>
</dbReference>
<comment type="function">
    <text evidence="9">Component of the proteasome core, a large protease complex with broad specificity involved in protein degradation. The R.erythropolis proteasomes are able to cleave oligopeptides after Tyr, Phe and Leu, very poorly after Arg but not after Glu. Thus, displays chymotrypsin-like activity, low trypsin-like activity but no caspase-like activity.</text>
</comment>
<keyword evidence="14" id="KW-1185">Reference proteome</keyword>
<comment type="subunit">
    <text evidence="11">The 20S proteasome core is composed of 14 alpha and 14 beta subunits that assemble into four stacked heptameric rings, resulting in a barrel-shaped structure. The two inner rings, each composed of seven catalytic beta subunits, are sandwiched by two outer rings, each composed of seven alpha subunits. The catalytic chamber with the active sites is on the inside of the barrel. Has a gated structure, the ends of the cylinder being occluded by the N-termini of the alpha-subunits. Is capped by the proteasome-associated ATPase, ARC.</text>
</comment>
<dbReference type="InterPro" id="IPR022483">
    <property type="entry name" value="PSB_actinobac"/>
</dbReference>
<protein>
    <recommendedName>
        <fullName evidence="11 12">Proteasome subunit beta</fullName>
        <ecNumber evidence="11 12">3.4.25.1</ecNumber>
    </recommendedName>
    <alternativeName>
        <fullName evidence="11">20S proteasome beta subunit</fullName>
    </alternativeName>
    <alternativeName>
        <fullName evidence="11">Proteasome core protein PrcB</fullName>
    </alternativeName>
</protein>
<evidence type="ECO:0000256" key="5">
    <source>
        <dbReference type="ARBA" id="ARBA00022801"/>
    </source>
</evidence>
<dbReference type="HAMAP" id="MF_02113_B">
    <property type="entry name" value="Proteasome_B_B"/>
    <property type="match status" value="1"/>
</dbReference>
<evidence type="ECO:0000256" key="9">
    <source>
        <dbReference type="ARBA" id="ARBA00054220"/>
    </source>
</evidence>
<keyword evidence="4 11" id="KW-0888">Threonine protease</keyword>
<evidence type="ECO:0000256" key="3">
    <source>
        <dbReference type="ARBA" id="ARBA00022670"/>
    </source>
</evidence>
<reference evidence="13 14" key="1">
    <citation type="submission" date="2019-06" db="EMBL/GenBank/DDBJ databases">
        <title>Rhodococcus spaelei sp. nov., isolated from a cave.</title>
        <authorList>
            <person name="Lee S.D."/>
        </authorList>
    </citation>
    <scope>NUCLEOTIDE SEQUENCE [LARGE SCALE GENOMIC DNA]</scope>
    <source>
        <strain evidence="13 14">C9-5</strain>
    </source>
</reference>
<dbReference type="EMBL" id="VIGH01000006">
    <property type="protein sequence ID" value="TQF68388.1"/>
    <property type="molecule type" value="Genomic_DNA"/>
</dbReference>
<dbReference type="GO" id="GO:0005737">
    <property type="term" value="C:cytoplasm"/>
    <property type="evidence" value="ECO:0007669"/>
    <property type="project" value="UniProtKB-SubCell"/>
</dbReference>
<dbReference type="CDD" id="cd01906">
    <property type="entry name" value="proteasome_protease_HslV"/>
    <property type="match status" value="1"/>
</dbReference>
<comment type="activity regulation">
    <text evidence="11">The formation of the proteasomal ATPase ARC-20S proteasome complex, likely via the docking of the C-termini of ARC into the intersubunit pockets in the alpha-rings, may trigger opening of the gate for substrate entry. Interconversion between the open-gate and close-gate conformations leads to a dynamic regulation of the 20S proteasome proteolysis activity.</text>
</comment>
<keyword evidence="7 11" id="KW-0647">Proteasome</keyword>
<evidence type="ECO:0000256" key="8">
    <source>
        <dbReference type="ARBA" id="ARBA00023145"/>
    </source>
</evidence>
<accession>A0A541B7W5</accession>
<keyword evidence="5 11" id="KW-0378">Hydrolase</keyword>
<proteinExistence type="inferred from homology"/>
<dbReference type="NCBIfam" id="TIGR03690">
    <property type="entry name" value="20S_bact_beta"/>
    <property type="match status" value="1"/>
</dbReference>
<name>A0A541B7W5_9NOCA</name>
<comment type="catalytic activity">
    <reaction evidence="1 11">
        <text>Cleavage of peptide bonds with very broad specificity.</text>
        <dbReference type="EC" id="3.4.25.1"/>
    </reaction>
</comment>
<dbReference type="InterPro" id="IPR029055">
    <property type="entry name" value="Ntn_hydrolases_N"/>
</dbReference>
<dbReference type="GO" id="GO:0010498">
    <property type="term" value="P:proteasomal protein catabolic process"/>
    <property type="evidence" value="ECO:0007669"/>
    <property type="project" value="UniProtKB-UniRule"/>
</dbReference>
<dbReference type="Proteomes" id="UP000316256">
    <property type="component" value="Unassembled WGS sequence"/>
</dbReference>
<feature type="propeptide" id="PRO_5022275661" description="Removed in mature form; by autocatalysis" evidence="11">
    <location>
        <begin position="1"/>
        <end position="65"/>
    </location>
</feature>
<comment type="similarity">
    <text evidence="11">Belongs to the peptidase T1B family.</text>
</comment>
<dbReference type="OrthoDB" id="5174038at2"/>
<keyword evidence="2 11" id="KW-0963">Cytoplasm</keyword>
<evidence type="ECO:0000256" key="4">
    <source>
        <dbReference type="ARBA" id="ARBA00022698"/>
    </source>
</evidence>
<evidence type="ECO:0000256" key="7">
    <source>
        <dbReference type="ARBA" id="ARBA00022942"/>
    </source>
</evidence>
<feature type="chain" id="PRO_5023415384" description="Proteasome subunit beta" evidence="11">
    <location>
        <begin position="66"/>
        <end position="294"/>
    </location>
</feature>
<dbReference type="SUPFAM" id="SSF56235">
    <property type="entry name" value="N-terminal nucleophile aminohydrolases (Ntn hydrolases)"/>
    <property type="match status" value="1"/>
</dbReference>
<sequence>MTADHPASRSAVGGERLHFGSQLSSFSEHLRVHAPELLPENRIGRGAALGGRGEQMSHTDIAPHGTTIVALTFAGGVLIAGDRRATMGNLIASRDVEKVYVTDDYSAAGIAGTAGVAIELVRLFAVELEHYEKIEGVPLTFDGKANRLSSMVRGNLGAAMQGLAVVPLLVGYDLDSSDPAKAGRIVSYDVVGGRYEERAGYHAVGSGSLFAKSALKKIYDPTGDEAGALRAAIEALYDAADDDSATGGPDLSRGLYPTAVVITADGAVVVPEERAAELARAVIAERTQEAGGTP</sequence>
<keyword evidence="6 11" id="KW-0068">Autocatalytic cleavage</keyword>
<dbReference type="EC" id="3.4.25.1" evidence="11 12"/>
<dbReference type="AlphaFoldDB" id="A0A541B7W5"/>
<evidence type="ECO:0000256" key="6">
    <source>
        <dbReference type="ARBA" id="ARBA00022813"/>
    </source>
</evidence>
<dbReference type="FunFam" id="3.60.20.10:FF:000046">
    <property type="entry name" value="Proteasome subunit beta"/>
    <property type="match status" value="1"/>
</dbReference>
<evidence type="ECO:0000256" key="10">
    <source>
        <dbReference type="ARBA" id="ARBA00066294"/>
    </source>
</evidence>
<dbReference type="Gene3D" id="3.60.20.10">
    <property type="entry name" value="Glutamine Phosphoribosylpyrophosphate, subunit 1, domain 1"/>
    <property type="match status" value="1"/>
</dbReference>
<dbReference type="PANTHER" id="PTHR32194">
    <property type="entry name" value="METALLOPROTEASE TLDD"/>
    <property type="match status" value="1"/>
</dbReference>
<evidence type="ECO:0000313" key="14">
    <source>
        <dbReference type="Proteomes" id="UP000316256"/>
    </source>
</evidence>
<comment type="pathway">
    <text evidence="11">Protein degradation; proteasomal Pup-dependent pathway.</text>
</comment>
<evidence type="ECO:0000256" key="2">
    <source>
        <dbReference type="ARBA" id="ARBA00022490"/>
    </source>
</evidence>
<dbReference type="PANTHER" id="PTHR32194:SF0">
    <property type="entry name" value="ATP-DEPENDENT PROTEASE SUBUNIT HSLV"/>
    <property type="match status" value="1"/>
</dbReference>
<dbReference type="RefSeq" id="WP_142100641.1">
    <property type="nucleotide sequence ID" value="NZ_VIGH01000006.1"/>
</dbReference>
<dbReference type="InterPro" id="IPR023333">
    <property type="entry name" value="Proteasome_suB-type"/>
</dbReference>